<evidence type="ECO:0000313" key="3">
    <source>
        <dbReference type="Proteomes" id="UP000017836"/>
    </source>
</evidence>
<protein>
    <submittedName>
        <fullName evidence="2">Uncharacterized protein</fullName>
    </submittedName>
</protein>
<gene>
    <name evidence="2" type="ORF">AMTR_s00041p00213190</name>
</gene>
<dbReference type="Gramene" id="ERN13487">
    <property type="protein sequence ID" value="ERN13487"/>
    <property type="gene ID" value="AMTR_s00041p00213190"/>
</dbReference>
<keyword evidence="3" id="KW-1185">Reference proteome</keyword>
<name>W1PTX1_AMBTC</name>
<dbReference type="HOGENOM" id="CLU_175806_0_0_1"/>
<proteinExistence type="predicted"/>
<dbReference type="Proteomes" id="UP000017836">
    <property type="component" value="Unassembled WGS sequence"/>
</dbReference>
<dbReference type="AlphaFoldDB" id="W1PTX1"/>
<evidence type="ECO:0000256" key="1">
    <source>
        <dbReference type="SAM" id="MobiDB-lite"/>
    </source>
</evidence>
<organism evidence="2 3">
    <name type="scientific">Amborella trichopoda</name>
    <dbReference type="NCBI Taxonomy" id="13333"/>
    <lineage>
        <taxon>Eukaryota</taxon>
        <taxon>Viridiplantae</taxon>
        <taxon>Streptophyta</taxon>
        <taxon>Embryophyta</taxon>
        <taxon>Tracheophyta</taxon>
        <taxon>Spermatophyta</taxon>
        <taxon>Magnoliopsida</taxon>
        <taxon>Amborellales</taxon>
        <taxon>Amborellaceae</taxon>
        <taxon>Amborella</taxon>
    </lineage>
</organism>
<reference evidence="3" key="1">
    <citation type="journal article" date="2013" name="Science">
        <title>The Amborella genome and the evolution of flowering plants.</title>
        <authorList>
            <consortium name="Amborella Genome Project"/>
        </authorList>
    </citation>
    <scope>NUCLEOTIDE SEQUENCE [LARGE SCALE GENOMIC DNA]</scope>
</reference>
<accession>W1PTX1</accession>
<dbReference type="EMBL" id="KI392588">
    <property type="protein sequence ID" value="ERN13487.1"/>
    <property type="molecule type" value="Genomic_DNA"/>
</dbReference>
<sequence>MLAFHKMIAPAALSLPTTPASRGTTEPSNASDPAVVLSRSHVAMLPFSSTGIPCNPSAHSPYVASLSLSASSAWSNASGFTSSTARRSGLSPLISRR</sequence>
<evidence type="ECO:0000313" key="2">
    <source>
        <dbReference type="EMBL" id="ERN13487.1"/>
    </source>
</evidence>
<feature type="region of interest" description="Disordered" evidence="1">
    <location>
        <begin position="75"/>
        <end position="97"/>
    </location>
</feature>